<name>C0PAF3_MAIZE</name>
<dbReference type="AlphaFoldDB" id="C0PAF3"/>
<organism evidence="2">
    <name type="scientific">Zea mays</name>
    <name type="common">Maize</name>
    <dbReference type="NCBI Taxonomy" id="4577"/>
    <lineage>
        <taxon>Eukaryota</taxon>
        <taxon>Viridiplantae</taxon>
        <taxon>Streptophyta</taxon>
        <taxon>Embryophyta</taxon>
        <taxon>Tracheophyta</taxon>
        <taxon>Spermatophyta</taxon>
        <taxon>Magnoliopsida</taxon>
        <taxon>Liliopsida</taxon>
        <taxon>Poales</taxon>
        <taxon>Poaceae</taxon>
        <taxon>PACMAD clade</taxon>
        <taxon>Panicoideae</taxon>
        <taxon>Andropogonodae</taxon>
        <taxon>Andropogoneae</taxon>
        <taxon>Tripsacinae</taxon>
        <taxon>Zea</taxon>
    </lineage>
</organism>
<reference evidence="2" key="2">
    <citation type="submission" date="2012-06" db="EMBL/GenBank/DDBJ databases">
        <authorList>
            <person name="Yu Y."/>
            <person name="Currie J."/>
            <person name="Lomeli R."/>
            <person name="Angelova A."/>
            <person name="Collura K."/>
            <person name="Wissotski M."/>
            <person name="Campos D."/>
            <person name="Kudrna D."/>
            <person name="Golser W."/>
            <person name="Ashely E."/>
            <person name="Descour A."/>
            <person name="Fernandes J."/>
            <person name="Soderlund C."/>
            <person name="Walbot V."/>
        </authorList>
    </citation>
    <scope>NUCLEOTIDE SEQUENCE</scope>
    <source>
        <strain evidence="2">B73</strain>
    </source>
</reference>
<reference evidence="2" key="1">
    <citation type="journal article" date="2009" name="PLoS Genet.">
        <title>Sequencing, mapping, and analysis of 27,455 maize full-length cDNAs.</title>
        <authorList>
            <person name="Soderlund C."/>
            <person name="Descour A."/>
            <person name="Kudrna D."/>
            <person name="Bomhoff M."/>
            <person name="Boyd L."/>
            <person name="Currie J."/>
            <person name="Angelova A."/>
            <person name="Collura K."/>
            <person name="Wissotski M."/>
            <person name="Ashley E."/>
            <person name="Morrow D."/>
            <person name="Fernandes J."/>
            <person name="Walbot V."/>
            <person name="Yu Y."/>
        </authorList>
    </citation>
    <scope>NUCLEOTIDE SEQUENCE</scope>
    <source>
        <strain evidence="2">B73</strain>
    </source>
</reference>
<dbReference type="EMBL" id="BT065272">
    <property type="protein sequence ID" value="ACN31148.1"/>
    <property type="molecule type" value="mRNA"/>
</dbReference>
<feature type="compositionally biased region" description="Polar residues" evidence="1">
    <location>
        <begin position="1"/>
        <end position="11"/>
    </location>
</feature>
<accession>C0PAF3</accession>
<evidence type="ECO:0000256" key="1">
    <source>
        <dbReference type="SAM" id="MobiDB-lite"/>
    </source>
</evidence>
<sequence length="39" mass="4134">MATGKQWNSDVDGQPPGWVGARTNQANADRIPRSPPVAS</sequence>
<proteinExistence type="evidence at transcript level"/>
<evidence type="ECO:0000313" key="2">
    <source>
        <dbReference type="EMBL" id="ACN31148.1"/>
    </source>
</evidence>
<protein>
    <submittedName>
        <fullName evidence="2">Uncharacterized protein</fullName>
    </submittedName>
</protein>
<feature type="region of interest" description="Disordered" evidence="1">
    <location>
        <begin position="1"/>
        <end position="39"/>
    </location>
</feature>